<sequence length="255" mass="27963">MYHGFCEQRRDDDPENLFVEVDRFEEQLRWLLGQGWAALDLDGYLAALADPSRRPRRSFLVTIDDGFTSVLHLAVPVLERVGVPALLYVPSDLAGSTASWLPRPADEPLLDPEELRHVHALPVVELGVHGADHRDLRGVGTAVLDHQVRRAHDVLADVVGEPLRSFAYPFGAHDAAARDAVAGAGYDVAFSVFDDAGPHAVSRVDVNATDTLASFRLKVQLPGYRTWWAALDRAPLVRRGVRAALTAVNSGRGIR</sequence>
<dbReference type="PATRIC" id="fig|1300347.3.peg.3759"/>
<dbReference type="PANTHER" id="PTHR34216">
    <property type="match status" value="1"/>
</dbReference>
<dbReference type="Gene3D" id="3.20.20.370">
    <property type="entry name" value="Glycoside hydrolase/deacetylase"/>
    <property type="match status" value="1"/>
</dbReference>
<evidence type="ECO:0000313" key="4">
    <source>
        <dbReference type="EMBL" id="ANH40152.1"/>
    </source>
</evidence>
<proteinExistence type="predicted"/>
<dbReference type="InterPro" id="IPR051398">
    <property type="entry name" value="Polysacch_Deacetylase"/>
</dbReference>
<dbReference type="EMBL" id="CP015079">
    <property type="protein sequence ID" value="ANH40152.1"/>
    <property type="molecule type" value="Genomic_DNA"/>
</dbReference>
<evidence type="ECO:0000256" key="1">
    <source>
        <dbReference type="ARBA" id="ARBA00004613"/>
    </source>
</evidence>
<keyword evidence="5" id="KW-1185">Reference proteome</keyword>
<dbReference type="PROSITE" id="PS51677">
    <property type="entry name" value="NODB"/>
    <property type="match status" value="1"/>
</dbReference>
<dbReference type="InterPro" id="IPR002509">
    <property type="entry name" value="NODB_dom"/>
</dbReference>
<dbReference type="PANTHER" id="PTHR34216:SF3">
    <property type="entry name" value="POLY-BETA-1,6-N-ACETYL-D-GLUCOSAMINE N-DEACETYLASE"/>
    <property type="match status" value="1"/>
</dbReference>
<gene>
    <name evidence="4" type="ORF">I601_3753</name>
</gene>
<evidence type="ECO:0000313" key="5">
    <source>
        <dbReference type="Proteomes" id="UP000077868"/>
    </source>
</evidence>
<dbReference type="STRING" id="1300347.I601_3753"/>
<dbReference type="AlphaFoldDB" id="A0A1A9GRA7"/>
<name>A0A1A9GRA7_9ACTN</name>
<dbReference type="Proteomes" id="UP000077868">
    <property type="component" value="Chromosome"/>
</dbReference>
<comment type="subcellular location">
    <subcellularLocation>
        <location evidence="1">Secreted</location>
    </subcellularLocation>
</comment>
<dbReference type="KEGG" id="ndk:I601_3753"/>
<reference evidence="4 5" key="1">
    <citation type="submission" date="2016-03" db="EMBL/GenBank/DDBJ databases">
        <title>Complete genome sequence of a soil Actinobacterium, Nocardioides dokdonensis FR1436.</title>
        <authorList>
            <person name="Kwon S.-K."/>
            <person name="Kim K."/>
            <person name="Kim J.F."/>
        </authorList>
    </citation>
    <scope>NUCLEOTIDE SEQUENCE [LARGE SCALE GENOMIC DNA]</scope>
    <source>
        <strain evidence="4 5">FR1436</strain>
    </source>
</reference>
<evidence type="ECO:0000259" key="3">
    <source>
        <dbReference type="PROSITE" id="PS51677"/>
    </source>
</evidence>
<feature type="domain" description="NodB homology" evidence="3">
    <location>
        <begin position="57"/>
        <end position="255"/>
    </location>
</feature>
<dbReference type="GO" id="GO:0005975">
    <property type="term" value="P:carbohydrate metabolic process"/>
    <property type="evidence" value="ECO:0007669"/>
    <property type="project" value="InterPro"/>
</dbReference>
<dbReference type="SUPFAM" id="SSF88713">
    <property type="entry name" value="Glycoside hydrolase/deacetylase"/>
    <property type="match status" value="1"/>
</dbReference>
<evidence type="ECO:0000256" key="2">
    <source>
        <dbReference type="ARBA" id="ARBA00022729"/>
    </source>
</evidence>
<protein>
    <submittedName>
        <fullName evidence="4">Polysaccharide deacetylase</fullName>
    </submittedName>
</protein>
<dbReference type="GO" id="GO:0016810">
    <property type="term" value="F:hydrolase activity, acting on carbon-nitrogen (but not peptide) bonds"/>
    <property type="evidence" value="ECO:0007669"/>
    <property type="project" value="InterPro"/>
</dbReference>
<dbReference type="GO" id="GO:0005576">
    <property type="term" value="C:extracellular region"/>
    <property type="evidence" value="ECO:0007669"/>
    <property type="project" value="UniProtKB-SubCell"/>
</dbReference>
<dbReference type="Pfam" id="PF01522">
    <property type="entry name" value="Polysacc_deac_1"/>
    <property type="match status" value="1"/>
</dbReference>
<accession>A0A1A9GRA7</accession>
<organism evidence="4 5">
    <name type="scientific">Nocardioides dokdonensis FR1436</name>
    <dbReference type="NCBI Taxonomy" id="1300347"/>
    <lineage>
        <taxon>Bacteria</taxon>
        <taxon>Bacillati</taxon>
        <taxon>Actinomycetota</taxon>
        <taxon>Actinomycetes</taxon>
        <taxon>Propionibacteriales</taxon>
        <taxon>Nocardioidaceae</taxon>
        <taxon>Nocardioides</taxon>
    </lineage>
</organism>
<dbReference type="InterPro" id="IPR011330">
    <property type="entry name" value="Glyco_hydro/deAcase_b/a-brl"/>
</dbReference>
<keyword evidence="2" id="KW-0732">Signal</keyword>
<dbReference type="CDD" id="cd10918">
    <property type="entry name" value="CE4_NodB_like_5s_6s"/>
    <property type="match status" value="1"/>
</dbReference>